<evidence type="ECO:0000256" key="4">
    <source>
        <dbReference type="PROSITE-ProRule" id="PRU00473"/>
    </source>
</evidence>
<dbReference type="PRINTS" id="PR01021">
    <property type="entry name" value="OMPADOMAIN"/>
</dbReference>
<gene>
    <name evidence="7" type="ORF">QWZ15_22895</name>
</gene>
<keyword evidence="2 4" id="KW-0472">Membrane</keyword>
<keyword evidence="3" id="KW-0998">Cell outer membrane</keyword>
<proteinExistence type="predicted"/>
<evidence type="ECO:0000259" key="6">
    <source>
        <dbReference type="PROSITE" id="PS51123"/>
    </source>
</evidence>
<reference evidence="8" key="1">
    <citation type="journal article" date="2019" name="Int. J. Syst. Evol. Microbiol.">
        <title>The Global Catalogue of Microorganisms (GCM) 10K type strain sequencing project: providing services to taxonomists for standard genome sequencing and annotation.</title>
        <authorList>
            <consortium name="The Broad Institute Genomics Platform"/>
            <consortium name="The Broad Institute Genome Sequencing Center for Infectious Disease"/>
            <person name="Wu L."/>
            <person name="Ma J."/>
        </authorList>
    </citation>
    <scope>NUCLEOTIDE SEQUENCE [LARGE SCALE GENOMIC DNA]</scope>
    <source>
        <strain evidence="8">CECT 7706</strain>
    </source>
</reference>
<feature type="region of interest" description="Disordered" evidence="5">
    <location>
        <begin position="400"/>
        <end position="425"/>
    </location>
</feature>
<sequence>MITRSSTLLFLIYFLFLTEGFSQQYQWRLGISTGYTNHYGQLSTYRLNKLADIPEAFRPSFPLVPESNWNLSLEKRLTAGLELSIHGGRQALAGNGMLYSDQVSSRQHSIHYQSSLWNIGSALIFRMDNGKILQETSLLAPYALVGVGWHTWESQTLIPISDNPLQGSSGIEERFVTGQDHSGERYYLDMGLGLRLRLSQQLELFIQSNAQTNGAHLFGSSGGFLSPTGISNQPIQAGPDREWLFQHQLGIKFSFAPKRSRFKANVISPSAGTLREEVSSEGKGLNPSKPATMQDSTAQETFFATSSSIENLDSMVSSESPTPYLYSRGDPESGTVTPSSEYPESRYLPLTSEAYKPELEYSDGPIKRTTSFQSVYPVYPIYPESYSDYRVYPEGYSDFRREENQQEQRIRSFPSGRYSNSRQKQSSNRVFVPIIAPLSRRSADTGSAEVAERATDLPMALPVVADSLSAKTGLRLNPQAPAWSKTLPIPKRSMPEIVIQNETGYSIPAELSLPAIYTDIYFEINQSELSEGALTKLGEIVSTLQRFQDAMVSLKGYADHTGSVAFNLNLVEKRTHSVAQALVEKFGIANDRIQIQPGAQLVRTRAPSALPEDRKVEVQILFLNSGID</sequence>
<feature type="region of interest" description="Disordered" evidence="5">
    <location>
        <begin position="273"/>
        <end position="295"/>
    </location>
</feature>
<dbReference type="InterPro" id="IPR006664">
    <property type="entry name" value="OMP_bac"/>
</dbReference>
<evidence type="ECO:0000313" key="8">
    <source>
        <dbReference type="Proteomes" id="UP001236663"/>
    </source>
</evidence>
<dbReference type="RefSeq" id="WP_163382845.1">
    <property type="nucleotide sequence ID" value="NZ_JAUFQS010000047.1"/>
</dbReference>
<dbReference type="InterPro" id="IPR006665">
    <property type="entry name" value="OmpA-like"/>
</dbReference>
<evidence type="ECO:0000256" key="1">
    <source>
        <dbReference type="ARBA" id="ARBA00004442"/>
    </source>
</evidence>
<dbReference type="PANTHER" id="PTHR30329">
    <property type="entry name" value="STATOR ELEMENT OF FLAGELLAR MOTOR COMPLEX"/>
    <property type="match status" value="1"/>
</dbReference>
<feature type="region of interest" description="Disordered" evidence="5">
    <location>
        <begin position="313"/>
        <end position="349"/>
    </location>
</feature>
<accession>A0ABT8CF53</accession>
<evidence type="ECO:0000313" key="7">
    <source>
        <dbReference type="EMBL" id="MDN3690687.1"/>
    </source>
</evidence>
<dbReference type="InterPro" id="IPR050330">
    <property type="entry name" value="Bact_OuterMem_StrucFunc"/>
</dbReference>
<feature type="compositionally biased region" description="Basic and acidic residues" evidence="5">
    <location>
        <begin position="400"/>
        <end position="410"/>
    </location>
</feature>
<name>A0ABT8CF53_9BACT</name>
<protein>
    <submittedName>
        <fullName evidence="7">OmpA family protein</fullName>
    </submittedName>
</protein>
<dbReference type="PROSITE" id="PS51123">
    <property type="entry name" value="OMPA_2"/>
    <property type="match status" value="1"/>
</dbReference>
<organism evidence="7 8">
    <name type="scientific">Cyclobacterium jeungdonense</name>
    <dbReference type="NCBI Taxonomy" id="708087"/>
    <lineage>
        <taxon>Bacteria</taxon>
        <taxon>Pseudomonadati</taxon>
        <taxon>Bacteroidota</taxon>
        <taxon>Cytophagia</taxon>
        <taxon>Cytophagales</taxon>
        <taxon>Cyclobacteriaceae</taxon>
        <taxon>Cyclobacterium</taxon>
    </lineage>
</organism>
<keyword evidence="8" id="KW-1185">Reference proteome</keyword>
<feature type="domain" description="OmpA-like" evidence="6">
    <location>
        <begin position="509"/>
        <end position="624"/>
    </location>
</feature>
<dbReference type="PANTHER" id="PTHR30329:SF21">
    <property type="entry name" value="LIPOPROTEIN YIAD-RELATED"/>
    <property type="match status" value="1"/>
</dbReference>
<comment type="subcellular location">
    <subcellularLocation>
        <location evidence="1">Cell outer membrane</location>
    </subcellularLocation>
</comment>
<dbReference type="SUPFAM" id="SSF103088">
    <property type="entry name" value="OmpA-like"/>
    <property type="match status" value="1"/>
</dbReference>
<evidence type="ECO:0000256" key="5">
    <source>
        <dbReference type="SAM" id="MobiDB-lite"/>
    </source>
</evidence>
<evidence type="ECO:0000256" key="3">
    <source>
        <dbReference type="ARBA" id="ARBA00023237"/>
    </source>
</evidence>
<dbReference type="Gene3D" id="3.30.1330.60">
    <property type="entry name" value="OmpA-like domain"/>
    <property type="match status" value="1"/>
</dbReference>
<dbReference type="Pfam" id="PF00691">
    <property type="entry name" value="OmpA"/>
    <property type="match status" value="1"/>
</dbReference>
<dbReference type="InterPro" id="IPR036737">
    <property type="entry name" value="OmpA-like_sf"/>
</dbReference>
<dbReference type="EMBL" id="JAUFQS010000047">
    <property type="protein sequence ID" value="MDN3690687.1"/>
    <property type="molecule type" value="Genomic_DNA"/>
</dbReference>
<comment type="caution">
    <text evidence="7">The sequence shown here is derived from an EMBL/GenBank/DDBJ whole genome shotgun (WGS) entry which is preliminary data.</text>
</comment>
<evidence type="ECO:0000256" key="2">
    <source>
        <dbReference type="ARBA" id="ARBA00023136"/>
    </source>
</evidence>
<dbReference type="CDD" id="cd07185">
    <property type="entry name" value="OmpA_C-like"/>
    <property type="match status" value="1"/>
</dbReference>
<dbReference type="Proteomes" id="UP001236663">
    <property type="component" value="Unassembled WGS sequence"/>
</dbReference>